<evidence type="ECO:0000313" key="1">
    <source>
        <dbReference type="EMBL" id="GIP52416.1"/>
    </source>
</evidence>
<proteinExistence type="predicted"/>
<evidence type="ECO:0000313" key="2">
    <source>
        <dbReference type="Proteomes" id="UP000679992"/>
    </source>
</evidence>
<name>A0ABQ4M8V0_9BACL</name>
<reference evidence="1 2" key="1">
    <citation type="submission" date="2021-03" db="EMBL/GenBank/DDBJ databases">
        <title>Antimicrobial resistance genes in bacteria isolated from Japanese honey, and their potential for conferring macrolide and lincosamide resistance in the American foulbrood pathogen Paenibacillus larvae.</title>
        <authorList>
            <person name="Okamoto M."/>
            <person name="Kumagai M."/>
            <person name="Kanamori H."/>
            <person name="Takamatsu D."/>
        </authorList>
    </citation>
    <scope>NUCLEOTIDE SEQUENCE [LARGE SCALE GENOMIC DNA]</scope>
    <source>
        <strain evidence="1 2">J42TS3</strain>
    </source>
</reference>
<protein>
    <submittedName>
        <fullName evidence="1">Uncharacterized protein</fullName>
    </submittedName>
</protein>
<gene>
    <name evidence="1" type="ORF">J42TS3_14510</name>
</gene>
<accession>A0ABQ4M8V0</accession>
<sequence length="279" mass="31765">MWYYHKSQLPEPFFFNHYIEVENSPGFSFDLLYLENKSAKTKLNWIEIPELPNVQIWPNPAVNTYTHQTQGAMRVEIMDFDLVQPEFPENGPLVIHRVVAHFDDNSSKEMEIGEIQVHPADPKPGEAPLQGSSWGSSSEKAGYTRFKFTKDARLTGITSAYLPQLSDRLNVILDAASIRNLEQKEINFSSQGIYSGVPLEKVPFPLSFKSGEWATVTYQLDLPDSAGPVAKTDVYRFLLYMELETDQGVSSKERIFVDFAPYLTNREVADFVKDRRSGL</sequence>
<dbReference type="EMBL" id="BOSL01000003">
    <property type="protein sequence ID" value="GIP52416.1"/>
    <property type="molecule type" value="Genomic_DNA"/>
</dbReference>
<dbReference type="Proteomes" id="UP000679992">
    <property type="component" value="Unassembled WGS sequence"/>
</dbReference>
<keyword evidence="2" id="KW-1185">Reference proteome</keyword>
<organism evidence="1 2">
    <name type="scientific">Paenibacillus vini</name>
    <dbReference type="NCBI Taxonomy" id="1476024"/>
    <lineage>
        <taxon>Bacteria</taxon>
        <taxon>Bacillati</taxon>
        <taxon>Bacillota</taxon>
        <taxon>Bacilli</taxon>
        <taxon>Bacillales</taxon>
        <taxon>Paenibacillaceae</taxon>
        <taxon>Paenibacillus</taxon>
    </lineage>
</organism>
<comment type="caution">
    <text evidence="1">The sequence shown here is derived from an EMBL/GenBank/DDBJ whole genome shotgun (WGS) entry which is preliminary data.</text>
</comment>